<dbReference type="InterPro" id="IPR001128">
    <property type="entry name" value="Cyt_P450"/>
</dbReference>
<dbReference type="GO" id="GO:0004497">
    <property type="term" value="F:monooxygenase activity"/>
    <property type="evidence" value="ECO:0007669"/>
    <property type="project" value="UniProtKB-KW"/>
</dbReference>
<keyword evidence="4 8" id="KW-0479">Metal-binding</keyword>
<evidence type="ECO:0000256" key="9">
    <source>
        <dbReference type="SAM" id="Phobius"/>
    </source>
</evidence>
<dbReference type="GO" id="GO:0016705">
    <property type="term" value="F:oxidoreductase activity, acting on paired donors, with incorporation or reduction of molecular oxygen"/>
    <property type="evidence" value="ECO:0007669"/>
    <property type="project" value="InterPro"/>
</dbReference>
<evidence type="ECO:0000256" key="3">
    <source>
        <dbReference type="ARBA" id="ARBA00010617"/>
    </source>
</evidence>
<dbReference type="PANTHER" id="PTHR24305">
    <property type="entry name" value="CYTOCHROME P450"/>
    <property type="match status" value="1"/>
</dbReference>
<name>A0A5C2SBE9_9APHY</name>
<keyword evidence="9" id="KW-0812">Transmembrane</keyword>
<keyword evidence="6 8" id="KW-0408">Iron</keyword>
<dbReference type="PRINTS" id="PR00385">
    <property type="entry name" value="P450"/>
</dbReference>
<dbReference type="STRING" id="1328759.A0A5C2SBE9"/>
<dbReference type="SUPFAM" id="SSF48264">
    <property type="entry name" value="Cytochrome P450"/>
    <property type="match status" value="1"/>
</dbReference>
<dbReference type="GO" id="GO:0005506">
    <property type="term" value="F:iron ion binding"/>
    <property type="evidence" value="ECO:0007669"/>
    <property type="project" value="InterPro"/>
</dbReference>
<dbReference type="InterPro" id="IPR036396">
    <property type="entry name" value="Cyt_P450_sf"/>
</dbReference>
<dbReference type="AlphaFoldDB" id="A0A5C2SBE9"/>
<accession>A0A5C2SBE9</accession>
<keyword evidence="8" id="KW-0349">Heme</keyword>
<evidence type="ECO:0000256" key="7">
    <source>
        <dbReference type="ARBA" id="ARBA00023033"/>
    </source>
</evidence>
<keyword evidence="9" id="KW-1133">Transmembrane helix</keyword>
<dbReference type="PRINTS" id="PR00463">
    <property type="entry name" value="EP450I"/>
</dbReference>
<dbReference type="Proteomes" id="UP000313359">
    <property type="component" value="Unassembled WGS sequence"/>
</dbReference>
<dbReference type="Gene3D" id="1.10.630.10">
    <property type="entry name" value="Cytochrome P450"/>
    <property type="match status" value="1"/>
</dbReference>
<sequence length="556" mass="62645">MSSLQVNIVLASAILALVAHQLFRHNESYSPLLHGILVFGPPCLVAIYAFSFGDSPFDTFRQALITHIATLLSSIVVYRLSPWHPLARYPGPWSHAVTALVAGFWMATGNRNVHVRSLHERYGDVVRTAPNELSISDLSAIPHLWNVPRGPGMKGVSMSHTQVTMMGIQDPEEHARRRRPWNRGLNQAALKEYEGHIMNRAQLLVRRLEEQHGGTDLSKWLAYFAQDVMGDMAFGGVTELIRDGGHNNVFSVLEEGMIAAATLSQLPWLGIYLGFVPGVARKLTAMIRTMADLSIKRLERGSTTRDLFYYLNDEDLPDTPPPPPQQLADDGLLAVVAGSDTTAAALNNLFYCLLTNRATYVALQAEVDQVFRPEDDPYNAHRYQDMHYLRAVIYEVLRLYHPAAIGGQRQVPRNGHGVTAGSLYIPPGTIFFMALHALHVDPRYFTYPKEFWPERWLIHWGHFRVEDARMPAGKPQVHGDSFVHNDAAFIPFGNGINYCVGKGLAMMEMRMVVTALIHKFEIRLREGWNARQFPTQLKEYITSTRPELPVLLTPRW</sequence>
<comment type="cofactor">
    <cofactor evidence="1 8">
        <name>heme</name>
        <dbReference type="ChEBI" id="CHEBI:30413"/>
    </cofactor>
</comment>
<keyword evidence="9" id="KW-0472">Membrane</keyword>
<comment type="similarity">
    <text evidence="3">Belongs to the cytochrome P450 family.</text>
</comment>
<feature type="transmembrane region" description="Helical" evidence="9">
    <location>
        <begin position="34"/>
        <end position="52"/>
    </location>
</feature>
<evidence type="ECO:0000256" key="4">
    <source>
        <dbReference type="ARBA" id="ARBA00022723"/>
    </source>
</evidence>
<dbReference type="OrthoDB" id="6692864at2759"/>
<gene>
    <name evidence="10" type="ORF">L227DRAFT_586062</name>
</gene>
<evidence type="ECO:0000313" key="11">
    <source>
        <dbReference type="Proteomes" id="UP000313359"/>
    </source>
</evidence>
<evidence type="ECO:0000256" key="6">
    <source>
        <dbReference type="ARBA" id="ARBA00023004"/>
    </source>
</evidence>
<dbReference type="Pfam" id="PF00067">
    <property type="entry name" value="p450"/>
    <property type="match status" value="1"/>
</dbReference>
<keyword evidence="11" id="KW-1185">Reference proteome</keyword>
<feature type="binding site" description="axial binding residue" evidence="8">
    <location>
        <position position="499"/>
    </location>
    <ligand>
        <name>heme</name>
        <dbReference type="ChEBI" id="CHEBI:30413"/>
    </ligand>
    <ligandPart>
        <name>Fe</name>
        <dbReference type="ChEBI" id="CHEBI:18248"/>
    </ligandPart>
</feature>
<dbReference type="PANTHER" id="PTHR24305:SF187">
    <property type="entry name" value="P450, PUTATIVE (EUROFUNG)-RELATED"/>
    <property type="match status" value="1"/>
</dbReference>
<reference evidence="10" key="1">
    <citation type="journal article" date="2018" name="Genome Biol. Evol.">
        <title>Genomics and development of Lentinus tigrinus, a white-rot wood-decaying mushroom with dimorphic fruiting bodies.</title>
        <authorList>
            <person name="Wu B."/>
            <person name="Xu Z."/>
            <person name="Knudson A."/>
            <person name="Carlson A."/>
            <person name="Chen N."/>
            <person name="Kovaka S."/>
            <person name="LaButti K."/>
            <person name="Lipzen A."/>
            <person name="Pennachio C."/>
            <person name="Riley R."/>
            <person name="Schakwitz W."/>
            <person name="Umezawa K."/>
            <person name="Ohm R.A."/>
            <person name="Grigoriev I.V."/>
            <person name="Nagy L.G."/>
            <person name="Gibbons J."/>
            <person name="Hibbett D."/>
        </authorList>
    </citation>
    <scope>NUCLEOTIDE SEQUENCE [LARGE SCALE GENOMIC DNA]</scope>
    <source>
        <strain evidence="10">ALCF2SS1-6</strain>
    </source>
</reference>
<comment type="pathway">
    <text evidence="2">Secondary metabolite biosynthesis.</text>
</comment>
<evidence type="ECO:0000256" key="8">
    <source>
        <dbReference type="PIRSR" id="PIRSR602401-1"/>
    </source>
</evidence>
<protein>
    <submittedName>
        <fullName evidence="10">High nitrogen upregulated cytochrome P450 monooxygenase 2</fullName>
    </submittedName>
</protein>
<evidence type="ECO:0000313" key="10">
    <source>
        <dbReference type="EMBL" id="RPD60598.1"/>
    </source>
</evidence>
<dbReference type="EMBL" id="ML122265">
    <property type="protein sequence ID" value="RPD60598.1"/>
    <property type="molecule type" value="Genomic_DNA"/>
</dbReference>
<proteinExistence type="inferred from homology"/>
<dbReference type="InterPro" id="IPR002401">
    <property type="entry name" value="Cyt_P450_E_grp-I"/>
</dbReference>
<evidence type="ECO:0000256" key="1">
    <source>
        <dbReference type="ARBA" id="ARBA00001971"/>
    </source>
</evidence>
<keyword evidence="5" id="KW-0560">Oxidoreductase</keyword>
<evidence type="ECO:0000256" key="5">
    <source>
        <dbReference type="ARBA" id="ARBA00023002"/>
    </source>
</evidence>
<organism evidence="10 11">
    <name type="scientific">Lentinus tigrinus ALCF2SS1-6</name>
    <dbReference type="NCBI Taxonomy" id="1328759"/>
    <lineage>
        <taxon>Eukaryota</taxon>
        <taxon>Fungi</taxon>
        <taxon>Dikarya</taxon>
        <taxon>Basidiomycota</taxon>
        <taxon>Agaricomycotina</taxon>
        <taxon>Agaricomycetes</taxon>
        <taxon>Polyporales</taxon>
        <taxon>Polyporaceae</taxon>
        <taxon>Lentinus</taxon>
    </lineage>
</organism>
<dbReference type="InterPro" id="IPR050121">
    <property type="entry name" value="Cytochrome_P450_monoxygenase"/>
</dbReference>
<evidence type="ECO:0000256" key="2">
    <source>
        <dbReference type="ARBA" id="ARBA00005179"/>
    </source>
</evidence>
<keyword evidence="7 10" id="KW-0503">Monooxygenase</keyword>
<dbReference type="GO" id="GO:0020037">
    <property type="term" value="F:heme binding"/>
    <property type="evidence" value="ECO:0007669"/>
    <property type="project" value="InterPro"/>
</dbReference>